<evidence type="ECO:0000259" key="1">
    <source>
        <dbReference type="Pfam" id="PF18480"/>
    </source>
</evidence>
<accession>A0A3B0T851</accession>
<feature type="domain" description="DUF5615" evidence="1">
    <location>
        <begin position="1"/>
        <end position="88"/>
    </location>
</feature>
<reference evidence="2" key="1">
    <citation type="submission" date="2018-06" db="EMBL/GenBank/DDBJ databases">
        <authorList>
            <person name="Zhirakovskaya E."/>
        </authorList>
    </citation>
    <scope>NUCLEOTIDE SEQUENCE</scope>
</reference>
<gene>
    <name evidence="2" type="ORF">MNBD_BACTEROID03-1615</name>
</gene>
<name>A0A3B0T851_9ZZZZ</name>
<proteinExistence type="predicted"/>
<organism evidence="2">
    <name type="scientific">hydrothermal vent metagenome</name>
    <dbReference type="NCBI Taxonomy" id="652676"/>
    <lineage>
        <taxon>unclassified sequences</taxon>
        <taxon>metagenomes</taxon>
        <taxon>ecological metagenomes</taxon>
    </lineage>
</organism>
<dbReference type="InterPro" id="IPR041049">
    <property type="entry name" value="DUF5615"/>
</dbReference>
<dbReference type="EMBL" id="UOEL01000119">
    <property type="protein sequence ID" value="VAW14595.1"/>
    <property type="molecule type" value="Genomic_DNA"/>
</dbReference>
<dbReference type="Pfam" id="PF18480">
    <property type="entry name" value="DUF5615"/>
    <property type="match status" value="1"/>
</dbReference>
<sequence length="113" mass="13183">MKLLFDQNISYRLVKKIHEAFPLSDYIEAFGLTNAPGLEIWNFAKENDFTIVSFDGDFLDLNTLYGSPPKIIWIRTGNMTTNNLANLFFDRKFLIWDFLKDTVTEVLQILVEK</sequence>
<dbReference type="AlphaFoldDB" id="A0A3B0T851"/>
<protein>
    <recommendedName>
        <fullName evidence="1">DUF5615 domain-containing protein</fullName>
    </recommendedName>
</protein>
<evidence type="ECO:0000313" key="2">
    <source>
        <dbReference type="EMBL" id="VAW14595.1"/>
    </source>
</evidence>